<feature type="transmembrane region" description="Helical" evidence="5">
    <location>
        <begin position="52"/>
        <end position="71"/>
    </location>
</feature>
<evidence type="ECO:0000256" key="5">
    <source>
        <dbReference type="HAMAP-Rule" id="MF_00445"/>
    </source>
</evidence>
<comment type="catalytic activity">
    <reaction evidence="5">
        <text>a quinone + NADH + 5 H(+)(in) = a quinol + NAD(+) + 4 H(+)(out)</text>
        <dbReference type="Rhea" id="RHEA:57888"/>
        <dbReference type="ChEBI" id="CHEBI:15378"/>
        <dbReference type="ChEBI" id="CHEBI:24646"/>
        <dbReference type="ChEBI" id="CHEBI:57540"/>
        <dbReference type="ChEBI" id="CHEBI:57945"/>
        <dbReference type="ChEBI" id="CHEBI:132124"/>
    </reaction>
</comment>
<dbReference type="InterPro" id="IPR010096">
    <property type="entry name" value="NADH-Q_OxRdtase_suN/2"/>
</dbReference>
<feature type="domain" description="NADH:quinone oxidoreductase/Mrp antiporter transmembrane" evidence="7">
    <location>
        <begin position="140"/>
        <end position="424"/>
    </location>
</feature>
<evidence type="ECO:0000259" key="7">
    <source>
        <dbReference type="Pfam" id="PF00361"/>
    </source>
</evidence>
<evidence type="ECO:0000313" key="8">
    <source>
        <dbReference type="EMBL" id="MFC5271950.1"/>
    </source>
</evidence>
<dbReference type="InterPro" id="IPR001750">
    <property type="entry name" value="ND/Mrp_TM"/>
</dbReference>
<evidence type="ECO:0000256" key="6">
    <source>
        <dbReference type="RuleBase" id="RU000320"/>
    </source>
</evidence>
<feature type="transmembrane region" description="Helical" evidence="5">
    <location>
        <begin position="174"/>
        <end position="199"/>
    </location>
</feature>
<gene>
    <name evidence="5" type="primary">nuoN</name>
    <name evidence="8" type="ORF">ACFPIB_15135</name>
</gene>
<feature type="transmembrane region" description="Helical" evidence="5">
    <location>
        <begin position="256"/>
        <end position="279"/>
    </location>
</feature>
<dbReference type="PANTHER" id="PTHR22773">
    <property type="entry name" value="NADH DEHYDROGENASE"/>
    <property type="match status" value="1"/>
</dbReference>
<feature type="transmembrane region" description="Helical" evidence="5">
    <location>
        <begin position="20"/>
        <end position="40"/>
    </location>
</feature>
<name>A0ABW0EFV4_9BACT</name>
<evidence type="ECO:0000256" key="4">
    <source>
        <dbReference type="ARBA" id="ARBA00023136"/>
    </source>
</evidence>
<reference evidence="9" key="1">
    <citation type="journal article" date="2019" name="Int. J. Syst. Evol. Microbiol.">
        <title>The Global Catalogue of Microorganisms (GCM) 10K type strain sequencing project: providing services to taxonomists for standard genome sequencing and annotation.</title>
        <authorList>
            <consortium name="The Broad Institute Genomics Platform"/>
            <consortium name="The Broad Institute Genome Sequencing Center for Infectious Disease"/>
            <person name="Wu L."/>
            <person name="Ma J."/>
        </authorList>
    </citation>
    <scope>NUCLEOTIDE SEQUENCE [LARGE SCALE GENOMIC DNA]</scope>
    <source>
        <strain evidence="9">KACC 12602</strain>
    </source>
</reference>
<dbReference type="HAMAP" id="MF_00445">
    <property type="entry name" value="NDH1_NuoN_1"/>
    <property type="match status" value="1"/>
</dbReference>
<feature type="transmembrane region" description="Helical" evidence="5">
    <location>
        <begin position="319"/>
        <end position="339"/>
    </location>
</feature>
<keyword evidence="5" id="KW-0520">NAD</keyword>
<keyword evidence="5" id="KW-1278">Translocase</keyword>
<feature type="transmembrane region" description="Helical" evidence="5">
    <location>
        <begin position="219"/>
        <end position="244"/>
    </location>
</feature>
<feature type="transmembrane region" description="Helical" evidence="5">
    <location>
        <begin position="91"/>
        <end position="111"/>
    </location>
</feature>
<organism evidence="8 9">
    <name type="scientific">Adhaeribacter terreus</name>
    <dbReference type="NCBI Taxonomy" id="529703"/>
    <lineage>
        <taxon>Bacteria</taxon>
        <taxon>Pseudomonadati</taxon>
        <taxon>Bacteroidota</taxon>
        <taxon>Cytophagia</taxon>
        <taxon>Cytophagales</taxon>
        <taxon>Hymenobacteraceae</taxon>
        <taxon>Adhaeribacter</taxon>
    </lineage>
</organism>
<feature type="transmembrane region" description="Helical" evidence="5">
    <location>
        <begin position="123"/>
        <end position="138"/>
    </location>
</feature>
<evidence type="ECO:0000313" key="9">
    <source>
        <dbReference type="Proteomes" id="UP001596161"/>
    </source>
</evidence>
<feature type="transmembrane region" description="Helical" evidence="5">
    <location>
        <begin position="291"/>
        <end position="312"/>
    </location>
</feature>
<dbReference type="RefSeq" id="WP_378018307.1">
    <property type="nucleotide sequence ID" value="NZ_JBHSKT010000010.1"/>
</dbReference>
<protein>
    <recommendedName>
        <fullName evidence="5">NADH-quinone oxidoreductase subunit N</fullName>
        <ecNumber evidence="5">7.1.1.-</ecNumber>
    </recommendedName>
    <alternativeName>
        <fullName evidence="5">NADH dehydrogenase I subunit N</fullName>
    </alternativeName>
    <alternativeName>
        <fullName evidence="5">NDH-1 subunit N</fullName>
    </alternativeName>
</protein>
<comment type="subunit">
    <text evidence="5">NDH-1 is composed of 14 different subunits. Subunits NuoA, H, J, K, L, M, N constitute the membrane sector of the complex.</text>
</comment>
<keyword evidence="3 5" id="KW-1133">Transmembrane helix</keyword>
<evidence type="ECO:0000256" key="3">
    <source>
        <dbReference type="ARBA" id="ARBA00022989"/>
    </source>
</evidence>
<comment type="function">
    <text evidence="5">NDH-1 shuttles electrons from NADH, via FMN and iron-sulfur (Fe-S) centers, to quinones in the respiratory chain. The immediate electron acceptor for the enzyme in this species is believed to be a menaquinone. Couples the redox reaction to proton translocation (for every two electrons transferred, four hydrogen ions are translocated across the cytoplasmic membrane), and thus conserves the redox energy in a proton gradient.</text>
</comment>
<feature type="transmembrane region" description="Helical" evidence="5">
    <location>
        <begin position="386"/>
        <end position="410"/>
    </location>
</feature>
<keyword evidence="5" id="KW-1003">Cell membrane</keyword>
<keyword evidence="9" id="KW-1185">Reference proteome</keyword>
<dbReference type="EMBL" id="JBHSKT010000010">
    <property type="protein sequence ID" value="MFC5271950.1"/>
    <property type="molecule type" value="Genomic_DNA"/>
</dbReference>
<dbReference type="Pfam" id="PF00361">
    <property type="entry name" value="Proton_antipo_M"/>
    <property type="match status" value="1"/>
</dbReference>
<comment type="subcellular location">
    <subcellularLocation>
        <location evidence="5">Cell membrane</location>
        <topology evidence="5">Multi-pass membrane protein</topology>
    </subcellularLocation>
    <subcellularLocation>
        <location evidence="1">Endomembrane system</location>
        <topology evidence="1">Multi-pass membrane protein</topology>
    </subcellularLocation>
    <subcellularLocation>
        <location evidence="6">Membrane</location>
        <topology evidence="6">Multi-pass membrane protein</topology>
    </subcellularLocation>
</comment>
<evidence type="ECO:0000256" key="1">
    <source>
        <dbReference type="ARBA" id="ARBA00004127"/>
    </source>
</evidence>
<proteinExistence type="inferred from homology"/>
<keyword evidence="2 5" id="KW-0812">Transmembrane</keyword>
<dbReference type="Proteomes" id="UP001596161">
    <property type="component" value="Unassembled WGS sequence"/>
</dbReference>
<feature type="transmembrane region" description="Helical" evidence="5">
    <location>
        <begin position="430"/>
        <end position="450"/>
    </location>
</feature>
<comment type="caution">
    <text evidence="8">The sequence shown here is derived from an EMBL/GenBank/DDBJ whole genome shotgun (WGS) entry which is preliminary data.</text>
</comment>
<accession>A0ABW0EFV4</accession>
<keyword evidence="5" id="KW-0874">Quinone</keyword>
<feature type="transmembrane region" description="Helical" evidence="5">
    <location>
        <begin position="345"/>
        <end position="365"/>
    </location>
</feature>
<comment type="similarity">
    <text evidence="5">Belongs to the complex I subunit 2 family.</text>
</comment>
<sequence>MRFPENLTNSLLPKLEQIQASLGVLAPEGFLAALFLLLLLLGLIRSEIVSRFLPWLTASGLAAIIVFQLAANTNSLPETFGKMLVADGLANYGLVLFSAAGILTILLSSFYKPLQEKTGRSEYFAFIVLIVLGLSFMAKAVNLLFLFLAIETVSIASYFLTLRLRKEKPAAEAALKYLLFGAVAAGIMLYGMSFLYGFTQSLQFTDISFWQKLSLVPKPILTMALALTFGGFLFKLAAFPFQFWAPDVYEGAPTPVVAFFSTAPKAAILIVLIRFVTVLDHAILAPHFQNLFLIIAGFAFFTMLAGNFTALWQTNLKRLLAYSSVAHAGLLLAAILLPAETRNATILFYTTILLFSNFGLFLIIQTTEEITNSNAINSLSGLGREFPFLGISATVFIISLTGLPPTAGFTAKLFLFTGLWENYAATKENWYLILLLSGLLFTAVALFYYVKLPFYMFFRKTEVVPAGKFGLAPKLLVTLLLIPVVYFFFRSDALLDFIQGLMNGN</sequence>
<evidence type="ECO:0000256" key="2">
    <source>
        <dbReference type="ARBA" id="ARBA00022692"/>
    </source>
</evidence>
<keyword evidence="5" id="KW-0813">Transport</keyword>
<dbReference type="EC" id="7.1.1.-" evidence="5"/>
<feature type="transmembrane region" description="Helical" evidence="5">
    <location>
        <begin position="471"/>
        <end position="489"/>
    </location>
</feature>
<keyword evidence="4 5" id="KW-0472">Membrane</keyword>